<dbReference type="Proteomes" id="UP000034831">
    <property type="component" value="Unassembled WGS sequence"/>
</dbReference>
<accession>A0A0G1QWL0</accession>
<evidence type="ECO:0000313" key="1">
    <source>
        <dbReference type="EMBL" id="KKU49346.1"/>
    </source>
</evidence>
<sequence>MSTVMSGTMALVFAIILSLATYVRTEHEIENQLARQAREIVSEHLEVNSGGVRIRETESAESLVTALRRYDLSMLIYLSKSYRYLNLNWATRTNNTVMLSAWAGCMTPTHSHSCLARKR</sequence>
<organism evidence="1 2">
    <name type="scientific">Candidatus Woesebacteria bacterium GW2011_GWF2_46_8</name>
    <dbReference type="NCBI Taxonomy" id="1618604"/>
    <lineage>
        <taxon>Bacteria</taxon>
        <taxon>Candidatus Woeseibacteriota</taxon>
    </lineage>
</organism>
<evidence type="ECO:0000313" key="2">
    <source>
        <dbReference type="Proteomes" id="UP000034831"/>
    </source>
</evidence>
<dbReference type="AlphaFoldDB" id="A0A0G1QWL0"/>
<name>A0A0G1QWL0_9BACT</name>
<gene>
    <name evidence="1" type="ORF">UX67_C0002G0031</name>
</gene>
<protein>
    <submittedName>
        <fullName evidence="1">Uncharacterized protein</fullName>
    </submittedName>
</protein>
<proteinExistence type="predicted"/>
<comment type="caution">
    <text evidence="1">The sequence shown here is derived from an EMBL/GenBank/DDBJ whole genome shotgun (WGS) entry which is preliminary data.</text>
</comment>
<dbReference type="EMBL" id="LCNC01000002">
    <property type="protein sequence ID" value="KKU49346.1"/>
    <property type="molecule type" value="Genomic_DNA"/>
</dbReference>
<reference evidence="1 2" key="1">
    <citation type="journal article" date="2015" name="Nature">
        <title>rRNA introns, odd ribosomes, and small enigmatic genomes across a large radiation of phyla.</title>
        <authorList>
            <person name="Brown C.T."/>
            <person name="Hug L.A."/>
            <person name="Thomas B.C."/>
            <person name="Sharon I."/>
            <person name="Castelle C.J."/>
            <person name="Singh A."/>
            <person name="Wilkins M.J."/>
            <person name="Williams K.H."/>
            <person name="Banfield J.F."/>
        </authorList>
    </citation>
    <scope>NUCLEOTIDE SEQUENCE [LARGE SCALE GENOMIC DNA]</scope>
</reference>